<dbReference type="GO" id="GO:0042627">
    <property type="term" value="C:chylomicron"/>
    <property type="evidence" value="ECO:0007669"/>
    <property type="project" value="UniProtKB-KW"/>
</dbReference>
<evidence type="ECO:0000256" key="13">
    <source>
        <dbReference type="ARBA" id="ARBA00023098"/>
    </source>
</evidence>
<keyword evidence="10" id="KW-0551">Lipid droplet</keyword>
<proteinExistence type="evidence at transcript level"/>
<dbReference type="GO" id="GO:0005737">
    <property type="term" value="C:cytoplasm"/>
    <property type="evidence" value="ECO:0007669"/>
    <property type="project" value="UniProtKB-SubCell"/>
</dbReference>
<evidence type="ECO:0000256" key="7">
    <source>
        <dbReference type="ARBA" id="ARBA00022525"/>
    </source>
</evidence>
<keyword evidence="4" id="KW-0813">Transport</keyword>
<evidence type="ECO:0000256" key="6">
    <source>
        <dbReference type="ARBA" id="ARBA00022513"/>
    </source>
</evidence>
<keyword evidence="9" id="KW-0358">Heparin-binding</keyword>
<evidence type="ECO:0000256" key="1">
    <source>
        <dbReference type="ARBA" id="ARBA00004496"/>
    </source>
</evidence>
<keyword evidence="14" id="KW-1207">Sterol metabolism</keyword>
<dbReference type="SUPFAM" id="SSF53300">
    <property type="entry name" value="vWA-like"/>
    <property type="match status" value="1"/>
</dbReference>
<reference evidence="18" key="1">
    <citation type="submission" date="2004-05" db="EMBL/GenBank/DDBJ databases">
        <title>Cloning and expression of von Willebrand factor from amphioxus Branchiostoma belcheri tsingtaunese.</title>
        <authorList>
            <person name="Zhang S."/>
            <person name="Liu Z."/>
            <person name="Li H."/>
            <person name="Ma L."/>
        </authorList>
    </citation>
    <scope>NUCLEOTIDE SEQUENCE</scope>
</reference>
<evidence type="ECO:0000256" key="5">
    <source>
        <dbReference type="ARBA" id="ARBA00022490"/>
    </source>
</evidence>
<dbReference type="InterPro" id="IPR052418">
    <property type="entry name" value="Apolipoprotein_B"/>
</dbReference>
<dbReference type="GO" id="GO:0005811">
    <property type="term" value="C:lipid droplet"/>
    <property type="evidence" value="ECO:0007669"/>
    <property type="project" value="UniProtKB-SubCell"/>
</dbReference>
<dbReference type="GO" id="GO:0006869">
    <property type="term" value="P:lipid transport"/>
    <property type="evidence" value="ECO:0007669"/>
    <property type="project" value="UniProtKB-KW"/>
</dbReference>
<organism evidence="18">
    <name type="scientific">Branchiostoma belcheri tsingtauense</name>
    <dbReference type="NCBI Taxonomy" id="155462"/>
    <lineage>
        <taxon>Eukaryota</taxon>
        <taxon>Metazoa</taxon>
        <taxon>Chordata</taxon>
        <taxon>Cephalochordata</taxon>
        <taxon>Leptocardii</taxon>
        <taxon>Amphioxiformes</taxon>
        <taxon>Branchiostomatidae</taxon>
        <taxon>Branchiostoma</taxon>
    </lineage>
</organism>
<dbReference type="Pfam" id="PF00092">
    <property type="entry name" value="VWA"/>
    <property type="match status" value="1"/>
</dbReference>
<evidence type="ECO:0000259" key="17">
    <source>
        <dbReference type="Pfam" id="PF00092"/>
    </source>
</evidence>
<keyword evidence="15" id="KW-0753">Steroid metabolism</keyword>
<sequence length="224" mass="25168">MSYEDIRIAIVGFGGQDVHEPAHVHTINGELFAQMKPSELNKALKELVFEGKKTTNAMEAIRMAAQYPFRPEASKIFLLITEEDKVEKNPQEIRELKKILAEQSITLNVFSSYKEIKKSKVDEIFGIKYNLDIITDKKVPKKHSISGLVKLPKGVYVELSTDTKGSIFSVDLLLEGEHRLLKQVSDVVVEQIESQIGTEKICKCFQGPAGEGITKCKVVPVPYY</sequence>
<keyword evidence="6" id="KW-0162">Chylomicron</keyword>
<dbReference type="InterPro" id="IPR002035">
    <property type="entry name" value="VWF_A"/>
</dbReference>
<comment type="subcellular location">
    <subcellularLocation>
        <location evidence="1">Cytoplasm</location>
    </subcellularLocation>
    <subcellularLocation>
        <location evidence="2">Lipid droplet</location>
    </subcellularLocation>
    <subcellularLocation>
        <location evidence="3">Secreted</location>
    </subcellularLocation>
</comment>
<dbReference type="InterPro" id="IPR036465">
    <property type="entry name" value="vWFA_dom_sf"/>
</dbReference>
<evidence type="ECO:0000256" key="2">
    <source>
        <dbReference type="ARBA" id="ARBA00004502"/>
    </source>
</evidence>
<dbReference type="Gene3D" id="3.40.50.410">
    <property type="entry name" value="von Willebrand factor, type A domain"/>
    <property type="match status" value="1"/>
</dbReference>
<dbReference type="GO" id="GO:0034362">
    <property type="term" value="C:low-density lipoprotein particle"/>
    <property type="evidence" value="ECO:0007669"/>
    <property type="project" value="UniProtKB-KW"/>
</dbReference>
<keyword evidence="16" id="KW-0850">VLDL</keyword>
<evidence type="ECO:0000313" key="18">
    <source>
        <dbReference type="EMBL" id="AAT37632.1"/>
    </source>
</evidence>
<evidence type="ECO:0000256" key="11">
    <source>
        <dbReference type="ARBA" id="ARBA00022710"/>
    </source>
</evidence>
<keyword evidence="13" id="KW-0443">Lipid metabolism</keyword>
<evidence type="ECO:0000256" key="8">
    <source>
        <dbReference type="ARBA" id="ARBA00022548"/>
    </source>
</evidence>
<keyword evidence="7" id="KW-0964">Secreted</keyword>
<dbReference type="GO" id="GO:0008203">
    <property type="term" value="P:cholesterol metabolic process"/>
    <property type="evidence" value="ECO:0007669"/>
    <property type="project" value="UniProtKB-KW"/>
</dbReference>
<dbReference type="GO" id="GO:0034361">
    <property type="term" value="C:very-low-density lipoprotein particle"/>
    <property type="evidence" value="ECO:0007669"/>
    <property type="project" value="UniProtKB-KW"/>
</dbReference>
<name>Q6IWF7_BRABE</name>
<accession>Q6IWF7</accession>
<feature type="domain" description="VWFA" evidence="17">
    <location>
        <begin position="4"/>
        <end position="118"/>
    </location>
</feature>
<keyword evidence="12" id="KW-0445">Lipid transport</keyword>
<dbReference type="PANTHER" id="PTHR13769:SF1">
    <property type="entry name" value="APOLIPOPROTEIN B-100"/>
    <property type="match status" value="1"/>
</dbReference>
<gene>
    <name evidence="18" type="primary">vwf</name>
</gene>
<keyword evidence="8" id="KW-0153">Cholesterol metabolism</keyword>
<keyword evidence="5" id="KW-0963">Cytoplasm</keyword>
<evidence type="ECO:0000256" key="16">
    <source>
        <dbReference type="ARBA" id="ARBA00023313"/>
    </source>
</evidence>
<evidence type="ECO:0000256" key="14">
    <source>
        <dbReference type="ARBA" id="ARBA00023166"/>
    </source>
</evidence>
<protein>
    <submittedName>
        <fullName evidence="18">von Willebrand factor</fullName>
    </submittedName>
</protein>
<evidence type="ECO:0000256" key="12">
    <source>
        <dbReference type="ARBA" id="ARBA00023055"/>
    </source>
</evidence>
<evidence type="ECO:0000256" key="4">
    <source>
        <dbReference type="ARBA" id="ARBA00022448"/>
    </source>
</evidence>
<dbReference type="PANTHER" id="PTHR13769">
    <property type="entry name" value="APOLIPOPROTEIN B"/>
    <property type="match status" value="1"/>
</dbReference>
<evidence type="ECO:0000256" key="3">
    <source>
        <dbReference type="ARBA" id="ARBA00004613"/>
    </source>
</evidence>
<dbReference type="AlphaFoldDB" id="Q6IWF7"/>
<evidence type="ECO:0000256" key="9">
    <source>
        <dbReference type="ARBA" id="ARBA00022674"/>
    </source>
</evidence>
<evidence type="ECO:0000256" key="10">
    <source>
        <dbReference type="ARBA" id="ARBA00022677"/>
    </source>
</evidence>
<evidence type="ECO:0000256" key="15">
    <source>
        <dbReference type="ARBA" id="ARBA00023221"/>
    </source>
</evidence>
<keyword evidence="11" id="KW-0427">LDL</keyword>
<dbReference type="EMBL" id="AY618548">
    <property type="protein sequence ID" value="AAT37632.1"/>
    <property type="molecule type" value="mRNA"/>
</dbReference>
<dbReference type="GO" id="GO:0008201">
    <property type="term" value="F:heparin binding"/>
    <property type="evidence" value="ECO:0007669"/>
    <property type="project" value="UniProtKB-KW"/>
</dbReference>